<evidence type="ECO:0000256" key="1">
    <source>
        <dbReference type="SAM" id="Coils"/>
    </source>
</evidence>
<proteinExistence type="predicted"/>
<protein>
    <submittedName>
        <fullName evidence="2">Uncharacterized protein</fullName>
    </submittedName>
</protein>
<reference evidence="2" key="2">
    <citation type="submission" date="2020-05" db="UniProtKB">
        <authorList>
            <consortium name="EnsemblMetazoa"/>
        </authorList>
    </citation>
    <scope>IDENTIFICATION</scope>
    <source>
        <strain evidence="2">IAEA</strain>
    </source>
</reference>
<organism evidence="2 3">
    <name type="scientific">Glossina brevipalpis</name>
    <dbReference type="NCBI Taxonomy" id="37001"/>
    <lineage>
        <taxon>Eukaryota</taxon>
        <taxon>Metazoa</taxon>
        <taxon>Ecdysozoa</taxon>
        <taxon>Arthropoda</taxon>
        <taxon>Hexapoda</taxon>
        <taxon>Insecta</taxon>
        <taxon>Pterygota</taxon>
        <taxon>Neoptera</taxon>
        <taxon>Endopterygota</taxon>
        <taxon>Diptera</taxon>
        <taxon>Brachycera</taxon>
        <taxon>Muscomorpha</taxon>
        <taxon>Hippoboscoidea</taxon>
        <taxon>Glossinidae</taxon>
        <taxon>Glossina</taxon>
    </lineage>
</organism>
<feature type="coiled-coil region" evidence="1">
    <location>
        <begin position="144"/>
        <end position="171"/>
    </location>
</feature>
<keyword evidence="3" id="KW-1185">Reference proteome</keyword>
<dbReference type="VEuPathDB" id="VectorBase:GBRI018007"/>
<sequence>MTNSSKFAAHRQESLNKVTNVHRPIVSHAFLGLRYVKQHMMSDNNWGFQQLADQMENFKRMMKTYQTVSSLEKKADSYMYNKVLKKLRNKVRDGRLLLYTHKNQKQKVTNYFHDKTRICLYKDMSLFEISEKLDQQTFVLRKEHDRLQFRCEELKKKLEALVRRRNEMQKTLGRFYKDITNPSNFGFKKTTVPTENKSISASDLINRYNRSSREMQILEIELLKIKNVIKVLETVTLSSNSTDVYRTIRTQSSANARLLHWLRLGELGNEMLENKSRKSEIVQSLLRHNYAGWPRGNASKAKKLRLGIKYEDEFEADMIQQMKDISPFIVLIRFTLYRLHDMLRVVNYRTRTPAMRHPTEDLKLPLLKFESPAAHTYPPLAFEENLEDLMKVVQEKLKKLLHVFETKTVTETAMEKCRRIYNQQLRSSYSRYDDEDNNSDHLYQRDKLSTDLDEEAGTSKDWAGVPSRARIKQRSATIVEEQKRHITGH</sequence>
<evidence type="ECO:0000313" key="3">
    <source>
        <dbReference type="Proteomes" id="UP000091820"/>
    </source>
</evidence>
<dbReference type="Proteomes" id="UP000091820">
    <property type="component" value="Unassembled WGS sequence"/>
</dbReference>
<accession>A0A1A9WFM1</accession>
<dbReference type="AlphaFoldDB" id="A0A1A9WFM1"/>
<name>A0A1A9WFM1_9MUSC</name>
<keyword evidence="1" id="KW-0175">Coiled coil</keyword>
<evidence type="ECO:0000313" key="2">
    <source>
        <dbReference type="EnsemblMetazoa" id="GBRI018007-PA"/>
    </source>
</evidence>
<dbReference type="EnsemblMetazoa" id="GBRI018007-RA">
    <property type="protein sequence ID" value="GBRI018007-PA"/>
    <property type="gene ID" value="GBRI018007"/>
</dbReference>
<reference evidence="3" key="1">
    <citation type="submission" date="2014-03" db="EMBL/GenBank/DDBJ databases">
        <authorList>
            <person name="Aksoy S."/>
            <person name="Warren W."/>
            <person name="Wilson R.K."/>
        </authorList>
    </citation>
    <scope>NUCLEOTIDE SEQUENCE [LARGE SCALE GENOMIC DNA]</scope>
    <source>
        <strain evidence="3">IAEA</strain>
    </source>
</reference>